<feature type="transmembrane region" description="Helical" evidence="6">
    <location>
        <begin position="499"/>
        <end position="524"/>
    </location>
</feature>
<feature type="transmembrane region" description="Helical" evidence="6">
    <location>
        <begin position="545"/>
        <end position="564"/>
    </location>
</feature>
<protein>
    <submittedName>
        <fullName evidence="8">Iron permease</fullName>
    </submittedName>
</protein>
<evidence type="ECO:0000256" key="6">
    <source>
        <dbReference type="SAM" id="Phobius"/>
    </source>
</evidence>
<feature type="transmembrane region" description="Helical" evidence="6">
    <location>
        <begin position="576"/>
        <end position="593"/>
    </location>
</feature>
<dbReference type="AlphaFoldDB" id="A0A512HM37"/>
<feature type="signal peptide" evidence="7">
    <location>
        <begin position="1"/>
        <end position="28"/>
    </location>
</feature>
<reference evidence="8 9" key="1">
    <citation type="submission" date="2019-07" db="EMBL/GenBank/DDBJ databases">
        <title>Whole genome shotgun sequence of Rhizobium naphthalenivorans NBRC 107585.</title>
        <authorList>
            <person name="Hosoyama A."/>
            <person name="Uohara A."/>
            <person name="Ohji S."/>
            <person name="Ichikawa N."/>
        </authorList>
    </citation>
    <scope>NUCLEOTIDE SEQUENCE [LARGE SCALE GENOMIC DNA]</scope>
    <source>
        <strain evidence="8 9">NBRC 107585</strain>
    </source>
</reference>
<dbReference type="Proteomes" id="UP000321717">
    <property type="component" value="Unassembled WGS sequence"/>
</dbReference>
<dbReference type="EMBL" id="BJZP01000020">
    <property type="protein sequence ID" value="GEO86517.1"/>
    <property type="molecule type" value="Genomic_DNA"/>
</dbReference>
<evidence type="ECO:0000256" key="5">
    <source>
        <dbReference type="ARBA" id="ARBA00023136"/>
    </source>
</evidence>
<evidence type="ECO:0000256" key="4">
    <source>
        <dbReference type="ARBA" id="ARBA00022989"/>
    </source>
</evidence>
<organism evidence="8 9">
    <name type="scientific">Ciceribacter naphthalenivorans</name>
    <dbReference type="NCBI Taxonomy" id="1118451"/>
    <lineage>
        <taxon>Bacteria</taxon>
        <taxon>Pseudomonadati</taxon>
        <taxon>Pseudomonadota</taxon>
        <taxon>Alphaproteobacteria</taxon>
        <taxon>Hyphomicrobiales</taxon>
        <taxon>Rhizobiaceae</taxon>
        <taxon>Ciceribacter</taxon>
    </lineage>
</organism>
<dbReference type="PANTHER" id="PTHR31632">
    <property type="entry name" value="IRON TRANSPORTER FTH1"/>
    <property type="match status" value="1"/>
</dbReference>
<comment type="similarity">
    <text evidence="2">Belongs to the oxidase-dependent Fe transporter (OFeT) (TC 9.A.10.1) family.</text>
</comment>
<feature type="transmembrane region" description="Helical" evidence="6">
    <location>
        <begin position="618"/>
        <end position="636"/>
    </location>
</feature>
<comment type="subcellular location">
    <subcellularLocation>
        <location evidence="1">Membrane</location>
        <topology evidence="1">Multi-pass membrane protein</topology>
    </subcellularLocation>
</comment>
<proteinExistence type="inferred from homology"/>
<name>A0A512HM37_9HYPH</name>
<dbReference type="PANTHER" id="PTHR31632:SF2">
    <property type="entry name" value="PLASMA MEMBRANE IRON PERMEASE"/>
    <property type="match status" value="1"/>
</dbReference>
<gene>
    <name evidence="8" type="ORF">RNA01_34490</name>
</gene>
<sequence length="777" mass="84207">MNIRRYSAIVIAITLLALVAGFAPPAAAEVPWHDAEALRSESASIQRLLFRASDENLRRDMSARIDRVRHLWKDRLEDAYRLGAPDAVAPVGDSIDDFATALAEWNAGEAAAARARIWTALLDGAFKATLTALDEGRSNDAAQWLNIREYARTSRDTAGSIAMREVLDQRLAPVRAREVIRAELLGVYAGELRRSITEARSHLASGYQVQFSYALARARGLHYLLSENIVARIGRPQADAIKTALAEAESLAPTAVDPVLAKLETSLATYSPTSLSPEDRERRVRLLSRFVGLVPVEYEKGVRDGQVTIPFEYFEAGLFRDRAEMLFGDLGSDLAARSPQSFERLASILAEMKMIIASKGDEERVWSLAEEAKQAISDVYDVSTEGGYKLSLSMLPDLFDEILLVAQAGDWEEAELKRLEAYALFDPDIEQRLMPRAPALALKMEAGFWEGSAFEPGFGRLIADKGPEEGLTQVAAQMKASTAQAGQVLDSRLSSIGAFLQSLAILMREGLEAVLVLACMIGALKASGTPAGGMQGWRLPVSSGVVTAVVASFALWLAVGQLFAMSTLQREFLEGATALIAAGVLVYVTHWMFRKAHVGDWVAEIGRRTSAVTRSGQITNMFGGLTVFGLAFLVVFREGFETVLFYEALLADAPAMPVLGGLVLGAVLAMTSAYLILGLEKRLPVTAFFRVTGGLLALMSITLVGSGIRGLQTAALMPATPVPWFPDHAWLQLYLGLYPVSEALLSQAIVAGGLLLSAGWLLRRRAKPVSQPELPLG</sequence>
<accession>A0A512HM37</accession>
<keyword evidence="3 6" id="KW-0812">Transmembrane</keyword>
<feature type="chain" id="PRO_5021791660" evidence="7">
    <location>
        <begin position="29"/>
        <end position="777"/>
    </location>
</feature>
<feature type="transmembrane region" description="Helical" evidence="6">
    <location>
        <begin position="743"/>
        <end position="762"/>
    </location>
</feature>
<dbReference type="OrthoDB" id="9779283at2"/>
<keyword evidence="4 6" id="KW-1133">Transmembrane helix</keyword>
<comment type="caution">
    <text evidence="8">The sequence shown here is derived from an EMBL/GenBank/DDBJ whole genome shotgun (WGS) entry which is preliminary data.</text>
</comment>
<keyword evidence="5 6" id="KW-0472">Membrane</keyword>
<evidence type="ECO:0000256" key="1">
    <source>
        <dbReference type="ARBA" id="ARBA00004141"/>
    </source>
</evidence>
<evidence type="ECO:0000256" key="2">
    <source>
        <dbReference type="ARBA" id="ARBA00008333"/>
    </source>
</evidence>
<dbReference type="InterPro" id="IPR004923">
    <property type="entry name" value="FTR1/Fip1/EfeU"/>
</dbReference>
<evidence type="ECO:0000256" key="3">
    <source>
        <dbReference type="ARBA" id="ARBA00022692"/>
    </source>
</evidence>
<keyword evidence="9" id="KW-1185">Reference proteome</keyword>
<dbReference type="GO" id="GO:0033573">
    <property type="term" value="C:high-affinity iron permease complex"/>
    <property type="evidence" value="ECO:0007669"/>
    <property type="project" value="InterPro"/>
</dbReference>
<evidence type="ECO:0000313" key="9">
    <source>
        <dbReference type="Proteomes" id="UP000321717"/>
    </source>
</evidence>
<evidence type="ECO:0000256" key="7">
    <source>
        <dbReference type="SAM" id="SignalP"/>
    </source>
</evidence>
<dbReference type="RefSeq" id="WP_147181448.1">
    <property type="nucleotide sequence ID" value="NZ_BJZP01000020.1"/>
</dbReference>
<feature type="transmembrane region" description="Helical" evidence="6">
    <location>
        <begin position="656"/>
        <end position="676"/>
    </location>
</feature>
<dbReference type="Pfam" id="PF03239">
    <property type="entry name" value="FTR1"/>
    <property type="match status" value="1"/>
</dbReference>
<evidence type="ECO:0000313" key="8">
    <source>
        <dbReference type="EMBL" id="GEO86517.1"/>
    </source>
</evidence>
<feature type="transmembrane region" description="Helical" evidence="6">
    <location>
        <begin position="688"/>
        <end position="708"/>
    </location>
</feature>
<keyword evidence="7" id="KW-0732">Signal</keyword>
<dbReference type="GO" id="GO:0015093">
    <property type="term" value="F:ferrous iron transmembrane transporter activity"/>
    <property type="evidence" value="ECO:0007669"/>
    <property type="project" value="TreeGrafter"/>
</dbReference>